<name>A0AAQ3P276_VIGMU</name>
<keyword evidence="4" id="KW-0805">Transcription regulation</keyword>
<keyword evidence="10" id="KW-1185">Reference proteome</keyword>
<dbReference type="SUPFAM" id="SSF57716">
    <property type="entry name" value="Glucocorticoid receptor-like (DNA-binding domain)"/>
    <property type="match status" value="1"/>
</dbReference>
<accession>A0AAQ3P276</accession>
<evidence type="ECO:0000259" key="8">
    <source>
        <dbReference type="PROSITE" id="PS50114"/>
    </source>
</evidence>
<dbReference type="PANTHER" id="PTHR47255:SF13">
    <property type="entry name" value="GATA-TYPE DOMAIN-CONTAINING PROTEIN"/>
    <property type="match status" value="1"/>
</dbReference>
<dbReference type="GO" id="GO:0043565">
    <property type="term" value="F:sequence-specific DNA binding"/>
    <property type="evidence" value="ECO:0007669"/>
    <property type="project" value="InterPro"/>
</dbReference>
<dbReference type="InterPro" id="IPR013088">
    <property type="entry name" value="Znf_NHR/GATA"/>
</dbReference>
<proteinExistence type="predicted"/>
<sequence length="322" mass="36555">MTLIQDNAVSTEEKALTLMLQEILTDSDSESDVGQSCFKEETIEKVMQELYKEIIVSAPSPESPPPTLTLSSNVSLVEQEDQQDELVEFEVAQKTEEEEFKDFDDEWLARVLSWSQDVKFVFRGGSSDNQQVCNAWSTQPKLVMADQNSSACGHLAEVEIEDQENRRENHEYEKLLSSNVSLTRKMMSPPNNNLATKKAFDKIRVCADCNTTSTPLWRSGPNGPKRKARRAMAEAANSSVDAKSRLHHQKEKKCRRNHFAGFKNKFKTARGTLSEEQKVRIDLKDFSISLRDDSSLKQEFPMDEVAQAAMLLMDLSRGFLYL</sequence>
<evidence type="ECO:0000256" key="3">
    <source>
        <dbReference type="ARBA" id="ARBA00022833"/>
    </source>
</evidence>
<dbReference type="Pfam" id="PF00320">
    <property type="entry name" value="GATA"/>
    <property type="match status" value="1"/>
</dbReference>
<dbReference type="PANTHER" id="PTHR47255">
    <property type="entry name" value="GATA TRANSCRIPTION FACTOR 22-RELATED"/>
    <property type="match status" value="1"/>
</dbReference>
<evidence type="ECO:0000256" key="4">
    <source>
        <dbReference type="ARBA" id="ARBA00023015"/>
    </source>
</evidence>
<dbReference type="InterPro" id="IPR052138">
    <property type="entry name" value="GATA_ZnFinger_Domain"/>
</dbReference>
<evidence type="ECO:0000313" key="10">
    <source>
        <dbReference type="Proteomes" id="UP001374535"/>
    </source>
</evidence>
<dbReference type="EMBL" id="CP144699">
    <property type="protein sequence ID" value="WVZ19272.1"/>
    <property type="molecule type" value="Genomic_DNA"/>
</dbReference>
<protein>
    <recommendedName>
        <fullName evidence="8">GATA-type domain-containing protein</fullName>
    </recommendedName>
</protein>
<keyword evidence="1" id="KW-0479">Metal-binding</keyword>
<dbReference type="PROSITE" id="PS50114">
    <property type="entry name" value="GATA_ZN_FINGER_2"/>
    <property type="match status" value="1"/>
</dbReference>
<evidence type="ECO:0000256" key="7">
    <source>
        <dbReference type="PROSITE-ProRule" id="PRU00094"/>
    </source>
</evidence>
<keyword evidence="3" id="KW-0862">Zinc</keyword>
<organism evidence="9 10">
    <name type="scientific">Vigna mungo</name>
    <name type="common">Black gram</name>
    <name type="synonym">Phaseolus mungo</name>
    <dbReference type="NCBI Taxonomy" id="3915"/>
    <lineage>
        <taxon>Eukaryota</taxon>
        <taxon>Viridiplantae</taxon>
        <taxon>Streptophyta</taxon>
        <taxon>Embryophyta</taxon>
        <taxon>Tracheophyta</taxon>
        <taxon>Spermatophyta</taxon>
        <taxon>Magnoliopsida</taxon>
        <taxon>eudicotyledons</taxon>
        <taxon>Gunneridae</taxon>
        <taxon>Pentapetalae</taxon>
        <taxon>rosids</taxon>
        <taxon>fabids</taxon>
        <taxon>Fabales</taxon>
        <taxon>Fabaceae</taxon>
        <taxon>Papilionoideae</taxon>
        <taxon>50 kb inversion clade</taxon>
        <taxon>NPAAA clade</taxon>
        <taxon>indigoferoid/millettioid clade</taxon>
        <taxon>Phaseoleae</taxon>
        <taxon>Vigna</taxon>
    </lineage>
</organism>
<keyword evidence="6" id="KW-0804">Transcription</keyword>
<keyword evidence="2 7" id="KW-0863">Zinc-finger</keyword>
<dbReference type="Proteomes" id="UP001374535">
    <property type="component" value="Chromosome 2"/>
</dbReference>
<evidence type="ECO:0000256" key="2">
    <source>
        <dbReference type="ARBA" id="ARBA00022771"/>
    </source>
</evidence>
<feature type="domain" description="GATA-type" evidence="8">
    <location>
        <begin position="204"/>
        <end position="223"/>
    </location>
</feature>
<evidence type="ECO:0000256" key="6">
    <source>
        <dbReference type="ARBA" id="ARBA00023163"/>
    </source>
</evidence>
<dbReference type="Gene3D" id="3.30.50.10">
    <property type="entry name" value="Erythroid Transcription Factor GATA-1, subunit A"/>
    <property type="match status" value="1"/>
</dbReference>
<dbReference type="GO" id="GO:0008270">
    <property type="term" value="F:zinc ion binding"/>
    <property type="evidence" value="ECO:0007669"/>
    <property type="project" value="UniProtKB-KW"/>
</dbReference>
<evidence type="ECO:0000256" key="1">
    <source>
        <dbReference type="ARBA" id="ARBA00022723"/>
    </source>
</evidence>
<reference evidence="9 10" key="1">
    <citation type="journal article" date="2023" name="Life. Sci Alliance">
        <title>Evolutionary insights into 3D genome organization and epigenetic landscape of Vigna mungo.</title>
        <authorList>
            <person name="Junaid A."/>
            <person name="Singh B."/>
            <person name="Bhatia S."/>
        </authorList>
    </citation>
    <scope>NUCLEOTIDE SEQUENCE [LARGE SCALE GENOMIC DNA]</scope>
    <source>
        <strain evidence="9">Urdbean</strain>
    </source>
</reference>
<dbReference type="SMART" id="SM00401">
    <property type="entry name" value="ZnF_GATA"/>
    <property type="match status" value="1"/>
</dbReference>
<dbReference type="InterPro" id="IPR000679">
    <property type="entry name" value="Znf_GATA"/>
</dbReference>
<keyword evidence="5" id="KW-0238">DNA-binding</keyword>
<gene>
    <name evidence="9" type="ORF">V8G54_006594</name>
</gene>
<dbReference type="GO" id="GO:0006355">
    <property type="term" value="P:regulation of DNA-templated transcription"/>
    <property type="evidence" value="ECO:0007669"/>
    <property type="project" value="InterPro"/>
</dbReference>
<evidence type="ECO:0000256" key="5">
    <source>
        <dbReference type="ARBA" id="ARBA00023125"/>
    </source>
</evidence>
<dbReference type="AlphaFoldDB" id="A0AAQ3P276"/>
<evidence type="ECO:0000313" key="9">
    <source>
        <dbReference type="EMBL" id="WVZ19272.1"/>
    </source>
</evidence>